<name>A0A643CA19_BALPH</name>
<dbReference type="PROSITE" id="PS50088">
    <property type="entry name" value="ANK_REPEAT"/>
    <property type="match status" value="3"/>
</dbReference>
<evidence type="ECO:0000256" key="1">
    <source>
        <dbReference type="ARBA" id="ARBA00022737"/>
    </source>
</evidence>
<dbReference type="Proteomes" id="UP000437017">
    <property type="component" value="Unassembled WGS sequence"/>
</dbReference>
<reference evidence="4 5" key="1">
    <citation type="journal article" date="2019" name="PLoS ONE">
        <title>Genomic analyses reveal an absence of contemporary introgressive admixture between fin whales and blue whales, despite known hybrids.</title>
        <authorList>
            <person name="Westbury M.V."/>
            <person name="Petersen B."/>
            <person name="Lorenzen E.D."/>
        </authorList>
    </citation>
    <scope>NUCLEOTIDE SEQUENCE [LARGE SCALE GENOMIC DNA]</scope>
    <source>
        <strain evidence="4">FinWhale-01</strain>
    </source>
</reference>
<evidence type="ECO:0000256" key="3">
    <source>
        <dbReference type="PROSITE-ProRule" id="PRU00023"/>
    </source>
</evidence>
<feature type="non-terminal residue" evidence="4">
    <location>
        <position position="1"/>
    </location>
</feature>
<evidence type="ECO:0000313" key="5">
    <source>
        <dbReference type="Proteomes" id="UP000437017"/>
    </source>
</evidence>
<dbReference type="SUPFAM" id="SSF48403">
    <property type="entry name" value="Ankyrin repeat"/>
    <property type="match status" value="1"/>
</dbReference>
<dbReference type="PANTHER" id="PTHR24171">
    <property type="entry name" value="ANKYRIN REPEAT DOMAIN-CONTAINING PROTEIN 39-RELATED"/>
    <property type="match status" value="1"/>
</dbReference>
<dbReference type="InterPro" id="IPR002110">
    <property type="entry name" value="Ankyrin_rpt"/>
</dbReference>
<dbReference type="SMART" id="SM00248">
    <property type="entry name" value="ANK"/>
    <property type="match status" value="3"/>
</dbReference>
<evidence type="ECO:0000313" key="4">
    <source>
        <dbReference type="EMBL" id="KAB0397063.1"/>
    </source>
</evidence>
<keyword evidence="2 3" id="KW-0040">ANK repeat</keyword>
<dbReference type="FunFam" id="1.25.40.20:FF:000050">
    <property type="entry name" value="integrin-linked protein kinase"/>
    <property type="match status" value="1"/>
</dbReference>
<gene>
    <name evidence="4" type="ORF">E2I00_012018</name>
</gene>
<protein>
    <submittedName>
        <fullName evidence="4">Uncharacterized protein</fullName>
    </submittedName>
</protein>
<dbReference type="EMBL" id="SGJD01002053">
    <property type="protein sequence ID" value="KAB0397063.1"/>
    <property type="molecule type" value="Genomic_DNA"/>
</dbReference>
<proteinExistence type="predicted"/>
<dbReference type="AlphaFoldDB" id="A0A643CA19"/>
<dbReference type="OrthoDB" id="6718656at2759"/>
<dbReference type="PANTHER" id="PTHR24171:SF9">
    <property type="entry name" value="ANKYRIN REPEAT DOMAIN-CONTAINING PROTEIN 39"/>
    <property type="match status" value="1"/>
</dbReference>
<feature type="repeat" description="ANK" evidence="3">
    <location>
        <begin position="130"/>
        <end position="162"/>
    </location>
</feature>
<evidence type="ECO:0000256" key="2">
    <source>
        <dbReference type="ARBA" id="ARBA00023043"/>
    </source>
</evidence>
<organism evidence="4 5">
    <name type="scientific">Balaenoptera physalus</name>
    <name type="common">Fin whale</name>
    <name type="synonym">Balaena physalus</name>
    <dbReference type="NCBI Taxonomy" id="9770"/>
    <lineage>
        <taxon>Eukaryota</taxon>
        <taxon>Metazoa</taxon>
        <taxon>Chordata</taxon>
        <taxon>Craniata</taxon>
        <taxon>Vertebrata</taxon>
        <taxon>Euteleostomi</taxon>
        <taxon>Mammalia</taxon>
        <taxon>Eutheria</taxon>
        <taxon>Laurasiatheria</taxon>
        <taxon>Artiodactyla</taxon>
        <taxon>Whippomorpha</taxon>
        <taxon>Cetacea</taxon>
        <taxon>Mysticeti</taxon>
        <taxon>Balaenopteridae</taxon>
        <taxon>Balaenoptera</taxon>
    </lineage>
</organism>
<dbReference type="Pfam" id="PF12796">
    <property type="entry name" value="Ank_2"/>
    <property type="match status" value="1"/>
</dbReference>
<feature type="repeat" description="ANK" evidence="3">
    <location>
        <begin position="64"/>
        <end position="96"/>
    </location>
</feature>
<keyword evidence="5" id="KW-1185">Reference proteome</keyword>
<dbReference type="Gene3D" id="3.30.200.20">
    <property type="entry name" value="Phosphorylase Kinase, domain 1"/>
    <property type="match status" value="1"/>
</dbReference>
<dbReference type="InterPro" id="IPR036770">
    <property type="entry name" value="Ankyrin_rpt-contain_sf"/>
</dbReference>
<sequence>DKAWGSPPPFPGSFYSPHAFPIEGTELRDAAMDDIFTQCREGNAVAVRLWLDNTENDLNQGDDHGFSPLHWACREGRSAVVEMLIMRGARINVMNRGDDTPLHLAASHGHRDIVQKLLQYKADINAVNEHGNVPLHYACFWGQDQVAEDLVANGALVSICNKYGEMPVDKAKAPLRELLRGLSPPTARVLSYFSLSPPSTQQLRPRLFRAEKMGQNLNRIPYKDTFWKGTTRTRPRESVVRGGALWKGRWQGNDIVVKMLKVRDWSTRKSRDFNEECPRLRCGKA</sequence>
<feature type="repeat" description="ANK" evidence="3">
    <location>
        <begin position="97"/>
        <end position="129"/>
    </location>
</feature>
<dbReference type="Gene3D" id="1.25.40.20">
    <property type="entry name" value="Ankyrin repeat-containing domain"/>
    <property type="match status" value="1"/>
</dbReference>
<dbReference type="PIRSF" id="PIRSF000654">
    <property type="entry name" value="Integrin-linked_kinase"/>
    <property type="match status" value="1"/>
</dbReference>
<dbReference type="PROSITE" id="PS50297">
    <property type="entry name" value="ANK_REP_REGION"/>
    <property type="match status" value="3"/>
</dbReference>
<accession>A0A643CA19</accession>
<comment type="caution">
    <text evidence="4">The sequence shown here is derived from an EMBL/GenBank/DDBJ whole genome shotgun (WGS) entry which is preliminary data.</text>
</comment>
<keyword evidence="1" id="KW-0677">Repeat</keyword>